<dbReference type="Pfam" id="PF00248">
    <property type="entry name" value="Aldo_ket_red"/>
    <property type="match status" value="1"/>
</dbReference>
<evidence type="ECO:0000259" key="3">
    <source>
        <dbReference type="Pfam" id="PF00248"/>
    </source>
</evidence>
<dbReference type="InterPro" id="IPR050523">
    <property type="entry name" value="AKR_Detox_Biosynth"/>
</dbReference>
<organism evidence="4 5">
    <name type="scientific">Microbacterium panaciterrae</name>
    <dbReference type="NCBI Taxonomy" id="985759"/>
    <lineage>
        <taxon>Bacteria</taxon>
        <taxon>Bacillati</taxon>
        <taxon>Actinomycetota</taxon>
        <taxon>Actinomycetes</taxon>
        <taxon>Micrococcales</taxon>
        <taxon>Microbacteriaceae</taxon>
        <taxon>Microbacterium</taxon>
    </lineage>
</organism>
<dbReference type="InterPro" id="IPR023210">
    <property type="entry name" value="NADP_OxRdtase_dom"/>
</dbReference>
<dbReference type="PANTHER" id="PTHR43364">
    <property type="entry name" value="NADH-SPECIFIC METHYLGLYOXAL REDUCTASE-RELATED"/>
    <property type="match status" value="1"/>
</dbReference>
<dbReference type="Gene3D" id="3.20.20.100">
    <property type="entry name" value="NADP-dependent oxidoreductase domain"/>
    <property type="match status" value="1"/>
</dbReference>
<name>A0ABP8PUQ4_9MICO</name>
<feature type="compositionally biased region" description="Basic and acidic residues" evidence="2">
    <location>
        <begin position="344"/>
        <end position="354"/>
    </location>
</feature>
<keyword evidence="1" id="KW-0560">Oxidoreductase</keyword>
<sequence>MTATRNSATDRTPYRALGRSGAVVYEQALGTMTFGAEADEATSHAIIDAYVAGGGNFIDTADVYSAGASEQIIGRWLAAHPADAAQIVIATKGRFPMGAGPNDLGTSRRHLRTALDDSLRRLGVEHIDLYQLHAWDAITPLDETLRFLDDAIRQGKIGYYGFSNFTGWQLTKAIMLAERRGWSLPVTLQPQYSLLVRGIEHEIVPAALDAGIGLLPWSPLGGGWLTGKYRRDVAPTGTTRLGENPERGMEGWKRRNADARTWQIIDALTGIADAHDASPSQVALAWVGAQPAVTSVILGARSVEQLRDNMGAVTLELDAEQLATLTAVSAPPADDYPYGGPGRAQRDRKIGGGR</sequence>
<keyword evidence="5" id="KW-1185">Reference proteome</keyword>
<dbReference type="CDD" id="cd19081">
    <property type="entry name" value="AKR_AKR9C1"/>
    <property type="match status" value="1"/>
</dbReference>
<dbReference type="RefSeq" id="WP_345188853.1">
    <property type="nucleotide sequence ID" value="NZ_BAABGP010000026.1"/>
</dbReference>
<feature type="region of interest" description="Disordered" evidence="2">
    <location>
        <begin position="330"/>
        <end position="354"/>
    </location>
</feature>
<evidence type="ECO:0000313" key="5">
    <source>
        <dbReference type="Proteomes" id="UP001500731"/>
    </source>
</evidence>
<dbReference type="InterPro" id="IPR036812">
    <property type="entry name" value="NAD(P)_OxRdtase_dom_sf"/>
</dbReference>
<evidence type="ECO:0000313" key="4">
    <source>
        <dbReference type="EMBL" id="GAA4491646.1"/>
    </source>
</evidence>
<dbReference type="PANTHER" id="PTHR43364:SF4">
    <property type="entry name" value="NAD(P)-LINKED OXIDOREDUCTASE SUPERFAMILY PROTEIN"/>
    <property type="match status" value="1"/>
</dbReference>
<gene>
    <name evidence="4" type="ORF">GCM10023171_35850</name>
</gene>
<proteinExistence type="predicted"/>
<evidence type="ECO:0000256" key="1">
    <source>
        <dbReference type="ARBA" id="ARBA00023002"/>
    </source>
</evidence>
<protein>
    <submittedName>
        <fullName evidence="4">Aldo/keto reductase</fullName>
    </submittedName>
</protein>
<evidence type="ECO:0000256" key="2">
    <source>
        <dbReference type="SAM" id="MobiDB-lite"/>
    </source>
</evidence>
<feature type="domain" description="NADP-dependent oxidoreductase" evidence="3">
    <location>
        <begin position="29"/>
        <end position="328"/>
    </location>
</feature>
<dbReference type="SUPFAM" id="SSF51430">
    <property type="entry name" value="NAD(P)-linked oxidoreductase"/>
    <property type="match status" value="1"/>
</dbReference>
<dbReference type="EMBL" id="BAABGP010000026">
    <property type="protein sequence ID" value="GAA4491646.1"/>
    <property type="molecule type" value="Genomic_DNA"/>
</dbReference>
<accession>A0ABP8PUQ4</accession>
<comment type="caution">
    <text evidence="4">The sequence shown here is derived from an EMBL/GenBank/DDBJ whole genome shotgun (WGS) entry which is preliminary data.</text>
</comment>
<reference evidence="5" key="1">
    <citation type="journal article" date="2019" name="Int. J. Syst. Evol. Microbiol.">
        <title>The Global Catalogue of Microorganisms (GCM) 10K type strain sequencing project: providing services to taxonomists for standard genome sequencing and annotation.</title>
        <authorList>
            <consortium name="The Broad Institute Genomics Platform"/>
            <consortium name="The Broad Institute Genome Sequencing Center for Infectious Disease"/>
            <person name="Wu L."/>
            <person name="Ma J."/>
        </authorList>
    </citation>
    <scope>NUCLEOTIDE SEQUENCE [LARGE SCALE GENOMIC DNA]</scope>
    <source>
        <strain evidence="5">JCM 17839</strain>
    </source>
</reference>
<dbReference type="Proteomes" id="UP001500731">
    <property type="component" value="Unassembled WGS sequence"/>
</dbReference>